<dbReference type="Proteomes" id="UP000005268">
    <property type="component" value="Chromosome"/>
</dbReference>
<gene>
    <name evidence="1" type="ORF">YSA_11143</name>
</gene>
<dbReference type="AlphaFoldDB" id="I3V4Z1"/>
<dbReference type="PANTHER" id="PTHR12110">
    <property type="entry name" value="HYDROXYPYRUVATE ISOMERASE"/>
    <property type="match status" value="1"/>
</dbReference>
<evidence type="ECO:0000313" key="1">
    <source>
        <dbReference type="EMBL" id="AFK72812.1"/>
    </source>
</evidence>
<dbReference type="InterPro" id="IPR050312">
    <property type="entry name" value="IolE/XylAMocC-like"/>
</dbReference>
<sequence length="276" mass="30038">MCLLLTKNETGFIRTRTMQANPVSISLSSYGADVVRQRGQEQFLDLLAAAGVSRVELREELFASAPDAAALGRVIAALRLECLYSTPLELWTAQGVPDPLLVQKLEIARALGAVALKVSLGHFDEHCDVTALASLLPAHGPLLLVENDQTAQGGRIEPMLQFFQRVDLLGLRVGMTFDIGNWQWQGEPAPQAARQLGRWVRYVHCKAVQRRADGRLVAIPPQAADLQAWAALMAEFAPGVVRAVEYPLVGEDLLALTRAQVRHLSALGAAQELDHA</sequence>
<evidence type="ECO:0000313" key="2">
    <source>
        <dbReference type="Proteomes" id="UP000005268"/>
    </source>
</evidence>
<dbReference type="InterPro" id="IPR036237">
    <property type="entry name" value="Xyl_isomerase-like_sf"/>
</dbReference>
<dbReference type="SUPFAM" id="SSF51658">
    <property type="entry name" value="Xylose isomerase-like"/>
    <property type="match status" value="1"/>
</dbReference>
<dbReference type="Gene3D" id="3.20.20.150">
    <property type="entry name" value="Divalent-metal-dependent TIM barrel enzymes"/>
    <property type="match status" value="1"/>
</dbReference>
<dbReference type="HOGENOM" id="CLU_068005_0_0_6"/>
<name>I3V4Z1_PSEPU</name>
<dbReference type="PATRIC" id="fig|231023.4.peg.5340"/>
<accession>I3V4Z1</accession>
<proteinExistence type="predicted"/>
<organism evidence="1 2">
    <name type="scientific">Pseudomonas putida ND6</name>
    <dbReference type="NCBI Taxonomy" id="231023"/>
    <lineage>
        <taxon>Bacteria</taxon>
        <taxon>Pseudomonadati</taxon>
        <taxon>Pseudomonadota</taxon>
        <taxon>Gammaproteobacteria</taxon>
        <taxon>Pseudomonadales</taxon>
        <taxon>Pseudomonadaceae</taxon>
        <taxon>Pseudomonas</taxon>
    </lineage>
</organism>
<dbReference type="PANTHER" id="PTHR12110:SF53">
    <property type="entry name" value="BLR5974 PROTEIN"/>
    <property type="match status" value="1"/>
</dbReference>
<dbReference type="GO" id="GO:0016853">
    <property type="term" value="F:isomerase activity"/>
    <property type="evidence" value="ECO:0007669"/>
    <property type="project" value="UniProtKB-KW"/>
</dbReference>
<keyword evidence="1" id="KW-0413">Isomerase</keyword>
<dbReference type="KEGG" id="ppi:YSA_11143"/>
<reference evidence="1 2" key="1">
    <citation type="journal article" date="2012" name="J. Bacteriol.">
        <title>Complete Genome Sequence of the Naphthalene-Degrading Pseudomonas putida Strain ND6.</title>
        <authorList>
            <person name="Li S."/>
            <person name="Zhao H."/>
            <person name="Li Y."/>
            <person name="Niu S."/>
            <person name="Cai B."/>
        </authorList>
    </citation>
    <scope>NUCLEOTIDE SEQUENCE [LARGE SCALE GENOMIC DNA]</scope>
    <source>
        <strain evidence="1 2">ND6</strain>
    </source>
</reference>
<dbReference type="EMBL" id="CP003588">
    <property type="protein sequence ID" value="AFK72812.1"/>
    <property type="molecule type" value="Genomic_DNA"/>
</dbReference>
<protein>
    <submittedName>
        <fullName evidence="1">Xylose isomerase domain-containing protein</fullName>
    </submittedName>
</protein>